<keyword evidence="3" id="KW-1185">Reference proteome</keyword>
<dbReference type="Proteomes" id="UP000887574">
    <property type="component" value="Unplaced"/>
</dbReference>
<keyword evidence="1" id="KW-0812">Transmembrane</keyword>
<evidence type="ECO:0000313" key="4">
    <source>
        <dbReference type="WBParaSite" id="jg18870"/>
    </source>
</evidence>
<dbReference type="PANTHER" id="PTHR10166:SF37">
    <property type="entry name" value="STOLID, ISOFORM H"/>
    <property type="match status" value="1"/>
</dbReference>
<dbReference type="InterPro" id="IPR013680">
    <property type="entry name" value="VDCC_a2/dsu"/>
</dbReference>
<dbReference type="PANTHER" id="PTHR10166">
    <property type="entry name" value="VOLTAGE-DEPENDENT CALCIUM CHANNEL SUBUNIT ALPHA-2/DELTA-RELATED"/>
    <property type="match status" value="1"/>
</dbReference>
<sequence>MVPRYCLLNDSDVELNAEAAFTAYARQMRSSGEMPSLCRDRRKLVDRLLLDLQATASFNSIWDMDWQKNRDNGVHLTFLATPSGLIRFMNQSLGDLFYEHPEGFAENNTEFAYKHFVLELNKKTTEEEYFKRAVRQRGKIVFDINRQTRVWQNADQQSAYGNVESETLLGLAYKAVYVDDALVGVVGMEFLYDKLAEKMKQLGCTPDDEHTRCFLLDEHAYVVYTSQKDTLYSDFIKANTWHSSVANTTQGRRRRPATRQMAQQLQQQQRQKLEALASGKAMHQSVVLGSFFGHINRVAEWTMELLVKKGFYTETTFTDNQAMCDPEPIVLPVTGSATIAKRLYSGFSPHFPANMGPSPANAFTTSFKPTVEGRYSCKAKSKFYIANPTDHRKGSNGQSAALLEENYSERPCEQNAAQCAVKVFASWVHSTNLLLVVVKQGSRSQCYDNNHCAMSVPPSLSFGFHKIEANFYGDSNEEEEEIYEYNRDALASRPNQGRRKQTPLIECSVSLLCQKEENVVQCLRDDFLEDESELACSNGPRTQYLFSLQPVLLIMLMMMLHRILLLH</sequence>
<dbReference type="InterPro" id="IPR051173">
    <property type="entry name" value="Ca_channel_alpha-2/delta"/>
</dbReference>
<keyword evidence="1" id="KW-0472">Membrane</keyword>
<feature type="transmembrane region" description="Helical" evidence="1">
    <location>
        <begin position="544"/>
        <end position="565"/>
    </location>
</feature>
<dbReference type="GO" id="GO:0005891">
    <property type="term" value="C:voltage-gated calcium channel complex"/>
    <property type="evidence" value="ECO:0007669"/>
    <property type="project" value="TreeGrafter"/>
</dbReference>
<dbReference type="Pfam" id="PF08473">
    <property type="entry name" value="VGCC_alpha2"/>
    <property type="match status" value="1"/>
</dbReference>
<protein>
    <submittedName>
        <fullName evidence="4">Voltage-dependent calcium channel alpha-2/delta subunit conserved region domain-containing protein</fullName>
    </submittedName>
</protein>
<name>A0A915DEZ1_9BILA</name>
<keyword evidence="1" id="KW-1133">Transmembrane helix</keyword>
<accession>A0A915DEZ1</accession>
<organism evidence="3 4">
    <name type="scientific">Ditylenchus dipsaci</name>
    <dbReference type="NCBI Taxonomy" id="166011"/>
    <lineage>
        <taxon>Eukaryota</taxon>
        <taxon>Metazoa</taxon>
        <taxon>Ecdysozoa</taxon>
        <taxon>Nematoda</taxon>
        <taxon>Chromadorea</taxon>
        <taxon>Rhabditida</taxon>
        <taxon>Tylenchina</taxon>
        <taxon>Tylenchomorpha</taxon>
        <taxon>Sphaerularioidea</taxon>
        <taxon>Anguinidae</taxon>
        <taxon>Anguininae</taxon>
        <taxon>Ditylenchus</taxon>
    </lineage>
</organism>
<proteinExistence type="predicted"/>
<reference evidence="4" key="1">
    <citation type="submission" date="2022-11" db="UniProtKB">
        <authorList>
            <consortium name="WormBaseParasite"/>
        </authorList>
    </citation>
    <scope>IDENTIFICATION</scope>
</reference>
<dbReference type="WBParaSite" id="jg18870">
    <property type="protein sequence ID" value="jg18870"/>
    <property type="gene ID" value="jg18870"/>
</dbReference>
<evidence type="ECO:0000259" key="2">
    <source>
        <dbReference type="Pfam" id="PF08473"/>
    </source>
</evidence>
<dbReference type="GO" id="GO:0005245">
    <property type="term" value="F:voltage-gated calcium channel activity"/>
    <property type="evidence" value="ECO:0007669"/>
    <property type="project" value="TreeGrafter"/>
</dbReference>
<evidence type="ECO:0000313" key="3">
    <source>
        <dbReference type="Proteomes" id="UP000887574"/>
    </source>
</evidence>
<dbReference type="AlphaFoldDB" id="A0A915DEZ1"/>
<evidence type="ECO:0000256" key="1">
    <source>
        <dbReference type="SAM" id="Phobius"/>
    </source>
</evidence>
<feature type="domain" description="Voltage-dependent calcium channel alpha-2/delta subunit conserved region" evidence="2">
    <location>
        <begin position="41"/>
        <end position="230"/>
    </location>
</feature>